<dbReference type="InterPro" id="IPR003094">
    <property type="entry name" value="6Pfruct_kin"/>
</dbReference>
<name>A0A9P6WJT3_9ASCO</name>
<feature type="region of interest" description="Disordered" evidence="3">
    <location>
        <begin position="1"/>
        <end position="32"/>
    </location>
</feature>
<dbReference type="GO" id="GO:0006003">
    <property type="term" value="P:fructose 2,6-bisphosphate metabolic process"/>
    <property type="evidence" value="ECO:0007669"/>
    <property type="project" value="InterPro"/>
</dbReference>
<proteinExistence type="predicted"/>
<feature type="compositionally biased region" description="Low complexity" evidence="3">
    <location>
        <begin position="17"/>
        <end position="32"/>
    </location>
</feature>
<sequence>MDRNIPTTESSQSKQKNITTDNSNNIDNNSSNSLLQSSYNPADDALKLVIVCVGLPARGKSYITKKLQRYLNWMQYNTKIFNVGNTRRQLNVFIPSNYPIQGPTLDHSTPIQSPNHSTNELDSLSSHDSNLFDHNNKENFQLREQWAKETLDHLLDYLLYDDGNVGIFDATNTTKARRRWIIETINKRTKNLVKILFLESICTDFDLIEKNIHLKLSGPDYKKMNPKNALIDFRKRLINYEKVYETIDELEEKENEKFDIQYVKIINAGKKIISYNISGYLSSQCVFFLLNFNLTDRQIWLTANGESIYNIQNKLGGDSDLTKKGISFAKALPKFISKKRQEFKLKQYGKEFVKNDTNTFRTSLNTNLKNFNIWTSTLKRTIETAHYFPRDEFYFKSFKILNDLGCGSFDSITEDDFRFLHPDEYLESLENKLSYRYPGLGGESYLDVLSRLRPIIIELERLKDHVLIVSHRVIIRALLCYFMNLNKELLTELEVQHNYVYCIEPKPYGLDLNIWHYDEITDMFIEVDVAEIMKRRRKRGSLVMNDVERLRRLLLRHSMNYDSDDVLSSNMETISDSESDIDDTHSESDSAIDSINRSNSNSNSNSGSGTGQSSKIASPKVLCTRSDSQAYEFTRNSSADLKLLGFNPINSNNIRLNGSTSLTSMTSLNSLPSATSLSSLPGVSHLKKHLKGSSSDLRGQAVQAAQAAHIAQNNVIHTSHSGNFQISNSNSNSELLIPAITLSRKNSLKHIKKPSIDWDLFDHTVEQESSNNLIIDNNNKLQKTESTISGISNSENENSAVLNAEVDLIMSNPALVEKIMERLKNK</sequence>
<dbReference type="PANTHER" id="PTHR10606">
    <property type="entry name" value="6-PHOSPHOFRUCTO-2-KINASE/FRUCTOSE-2,6-BISPHOSPHATASE"/>
    <property type="match status" value="1"/>
</dbReference>
<dbReference type="OrthoDB" id="267323at2759"/>
<dbReference type="SMART" id="SM00855">
    <property type="entry name" value="PGAM"/>
    <property type="match status" value="1"/>
</dbReference>
<reference evidence="5" key="1">
    <citation type="submission" date="2020-11" db="EMBL/GenBank/DDBJ databases">
        <title>Kefir isolates.</title>
        <authorList>
            <person name="Marcisauskas S."/>
            <person name="Kim Y."/>
            <person name="Blasche S."/>
        </authorList>
    </citation>
    <scope>NUCLEOTIDE SEQUENCE</scope>
    <source>
        <strain evidence="5">Olga-1</strain>
    </source>
</reference>
<evidence type="ECO:0000313" key="6">
    <source>
        <dbReference type="Proteomes" id="UP000697127"/>
    </source>
</evidence>
<dbReference type="InterPro" id="IPR027417">
    <property type="entry name" value="P-loop_NTPase"/>
</dbReference>
<dbReference type="AlphaFoldDB" id="A0A9P6WJT3"/>
<keyword evidence="2" id="KW-0067">ATP-binding</keyword>
<organism evidence="5 6">
    <name type="scientific">Pichia californica</name>
    <dbReference type="NCBI Taxonomy" id="460514"/>
    <lineage>
        <taxon>Eukaryota</taxon>
        <taxon>Fungi</taxon>
        <taxon>Dikarya</taxon>
        <taxon>Ascomycota</taxon>
        <taxon>Saccharomycotina</taxon>
        <taxon>Pichiomycetes</taxon>
        <taxon>Pichiales</taxon>
        <taxon>Pichiaceae</taxon>
        <taxon>Pichia</taxon>
    </lineage>
</organism>
<evidence type="ECO:0000313" key="5">
    <source>
        <dbReference type="EMBL" id="KAG0688256.1"/>
    </source>
</evidence>
<dbReference type="CDD" id="cd07067">
    <property type="entry name" value="HP_PGM_like"/>
    <property type="match status" value="1"/>
</dbReference>
<dbReference type="GO" id="GO:0005829">
    <property type="term" value="C:cytosol"/>
    <property type="evidence" value="ECO:0007669"/>
    <property type="project" value="TreeGrafter"/>
</dbReference>
<dbReference type="GO" id="GO:0003873">
    <property type="term" value="F:6-phosphofructo-2-kinase activity"/>
    <property type="evidence" value="ECO:0007669"/>
    <property type="project" value="InterPro"/>
</dbReference>
<dbReference type="Gene3D" id="3.40.50.1240">
    <property type="entry name" value="Phosphoglycerate mutase-like"/>
    <property type="match status" value="1"/>
</dbReference>
<feature type="region of interest" description="Disordered" evidence="3">
    <location>
        <begin position="104"/>
        <end position="128"/>
    </location>
</feature>
<keyword evidence="6" id="KW-1185">Reference proteome</keyword>
<dbReference type="InterPro" id="IPR013078">
    <property type="entry name" value="His_Pase_superF_clade-1"/>
</dbReference>
<dbReference type="Gene3D" id="3.40.50.300">
    <property type="entry name" value="P-loop containing nucleotide triphosphate hydrolases"/>
    <property type="match status" value="1"/>
</dbReference>
<dbReference type="GO" id="GO:0005524">
    <property type="term" value="F:ATP binding"/>
    <property type="evidence" value="ECO:0007669"/>
    <property type="project" value="UniProtKB-KW"/>
</dbReference>
<dbReference type="EMBL" id="PUHW01000168">
    <property type="protein sequence ID" value="KAG0688256.1"/>
    <property type="molecule type" value="Genomic_DNA"/>
</dbReference>
<dbReference type="PANTHER" id="PTHR10606:SF32">
    <property type="entry name" value="6-PHOSPHOFRUCTO-2-KINASE 1"/>
    <property type="match status" value="1"/>
</dbReference>
<evidence type="ECO:0000256" key="3">
    <source>
        <dbReference type="SAM" id="MobiDB-lite"/>
    </source>
</evidence>
<keyword evidence="1" id="KW-0547">Nucleotide-binding</keyword>
<feature type="domain" description="6-phosphofructo-2-kinase" evidence="4">
    <location>
        <begin position="40"/>
        <end position="295"/>
    </location>
</feature>
<dbReference type="InterPro" id="IPR029033">
    <property type="entry name" value="His_PPase_superfam"/>
</dbReference>
<protein>
    <recommendedName>
        <fullName evidence="4">6-phosphofructo-2-kinase domain-containing protein</fullName>
    </recommendedName>
</protein>
<dbReference type="Proteomes" id="UP000697127">
    <property type="component" value="Unassembled WGS sequence"/>
</dbReference>
<dbReference type="SUPFAM" id="SSF53254">
    <property type="entry name" value="Phosphoglycerate mutase-like"/>
    <property type="match status" value="1"/>
</dbReference>
<comment type="caution">
    <text evidence="5">The sequence shown here is derived from an EMBL/GenBank/DDBJ whole genome shotgun (WGS) entry which is preliminary data.</text>
</comment>
<evidence type="ECO:0000256" key="2">
    <source>
        <dbReference type="ARBA" id="ARBA00022840"/>
    </source>
</evidence>
<feature type="compositionally biased region" description="Polar residues" evidence="3">
    <location>
        <begin position="106"/>
        <end position="128"/>
    </location>
</feature>
<gene>
    <name evidence="5" type="ORF">C6P40_001211</name>
</gene>
<feature type="compositionally biased region" description="Polar residues" evidence="3">
    <location>
        <begin position="1"/>
        <end position="16"/>
    </location>
</feature>
<dbReference type="Pfam" id="PF00300">
    <property type="entry name" value="His_Phos_1"/>
    <property type="match status" value="1"/>
</dbReference>
<evidence type="ECO:0000259" key="4">
    <source>
        <dbReference type="Pfam" id="PF01591"/>
    </source>
</evidence>
<accession>A0A9P6WJT3</accession>
<dbReference type="Pfam" id="PF01591">
    <property type="entry name" value="6PF2K"/>
    <property type="match status" value="1"/>
</dbReference>
<dbReference type="SUPFAM" id="SSF52540">
    <property type="entry name" value="P-loop containing nucleoside triphosphate hydrolases"/>
    <property type="match status" value="1"/>
</dbReference>
<dbReference type="InterPro" id="IPR013079">
    <property type="entry name" value="6Phosfructo_kin"/>
</dbReference>
<feature type="compositionally biased region" description="Low complexity" evidence="3">
    <location>
        <begin position="589"/>
        <end position="614"/>
    </location>
</feature>
<dbReference type="PRINTS" id="PR00991">
    <property type="entry name" value="6PFRUCTKNASE"/>
</dbReference>
<dbReference type="GO" id="GO:0006000">
    <property type="term" value="P:fructose metabolic process"/>
    <property type="evidence" value="ECO:0007669"/>
    <property type="project" value="InterPro"/>
</dbReference>
<feature type="region of interest" description="Disordered" evidence="3">
    <location>
        <begin position="575"/>
        <end position="619"/>
    </location>
</feature>
<evidence type="ECO:0000256" key="1">
    <source>
        <dbReference type="ARBA" id="ARBA00022741"/>
    </source>
</evidence>